<name>B9L0L9_THERP</name>
<proteinExistence type="predicted"/>
<dbReference type="Pfam" id="PF13492">
    <property type="entry name" value="GAF_3"/>
    <property type="match status" value="1"/>
</dbReference>
<feature type="domain" description="GAF" evidence="1">
    <location>
        <begin position="8"/>
        <end position="165"/>
    </location>
</feature>
<organism evidence="2 3">
    <name type="scientific">Thermomicrobium roseum (strain ATCC 27502 / DSM 5159 / P-2)</name>
    <dbReference type="NCBI Taxonomy" id="309801"/>
    <lineage>
        <taxon>Bacteria</taxon>
        <taxon>Pseudomonadati</taxon>
        <taxon>Thermomicrobiota</taxon>
        <taxon>Thermomicrobia</taxon>
        <taxon>Thermomicrobiales</taxon>
        <taxon>Thermomicrobiaceae</taxon>
        <taxon>Thermomicrobium</taxon>
    </lineage>
</organism>
<dbReference type="KEGG" id="tro:trd_1090"/>
<accession>B9L0L9</accession>
<evidence type="ECO:0000259" key="1">
    <source>
        <dbReference type="SMART" id="SM00065"/>
    </source>
</evidence>
<dbReference type="SUPFAM" id="SSF55781">
    <property type="entry name" value="GAF domain-like"/>
    <property type="match status" value="3"/>
</dbReference>
<dbReference type="STRING" id="309801.trd_1090"/>
<feature type="domain" description="GAF" evidence="1">
    <location>
        <begin position="684"/>
        <end position="815"/>
    </location>
</feature>
<gene>
    <name evidence="2" type="ordered locus">trd_1090</name>
</gene>
<evidence type="ECO:0000313" key="3">
    <source>
        <dbReference type="Proteomes" id="UP000000447"/>
    </source>
</evidence>
<dbReference type="InterPro" id="IPR029016">
    <property type="entry name" value="GAF-like_dom_sf"/>
</dbReference>
<dbReference type="InterPro" id="IPR003018">
    <property type="entry name" value="GAF"/>
</dbReference>
<keyword evidence="3" id="KW-1185">Reference proteome</keyword>
<dbReference type="eggNOG" id="COG2203">
    <property type="taxonomic scope" value="Bacteria"/>
</dbReference>
<dbReference type="SMART" id="SM00065">
    <property type="entry name" value="GAF"/>
    <property type="match status" value="3"/>
</dbReference>
<dbReference type="Gene3D" id="3.30.450.40">
    <property type="match status" value="3"/>
</dbReference>
<sequence length="815" mass="90546">MYETSSSRIDALLRQVLRTLVAVVQADLGGFFVFDEQLTAVELGIVEGVQPSESLAPVGVRRLPPSAVPAERWLARHRRPLHLHQPRHWQRFPPANPSLRALADRGALVGLVLPLLWENELVGAAYLWRHRSPRPYSRQEIRTAQRWCQLATLVAYASRLYQREAMLRTDLEEILIIDQKLDQLADLDEVAETLVNWIERRAGTWSGLLWLNADTGAAYASAFGSAPSHVNALLSERLASLPTRTDRATATILSREDAHDLLGTELAFLPSSVRELLIATYREDERPLVRLLAWNDEGRLPADLSRHLPALRLLMMHVGAALTRLATRRQLERSLDELRALLQLSRQVVVADSIYELLGELERLFRHFLRYDALIFLEPDDSAPNLLRISWGSGPIPEARIGHRIPIDRSLAGHAFRTGHLLHITDTWEDPRTYHLPERPFPLRTLLLVPLRHDGSTKAVLGIGRTAVAPFSPLEVELVSILAQELATGLTVVHQRQVILQNVELQRFLADVGDLLLQNPDPRSFARPLVTRLAQTLGGSAALVLRLPLDESPMSASSEHDGEGPAIDLTPLHDPAFFDWLARSSAQGTLELTDARIVPAPFQPSFAALLASSARLTLVSLVAHDVPLGCLLLSRPVRTVTHPLETVLLRELRTRLAHALGRWVASREQDAIASLARELSLSSDLGTFGQLLLQRLPSLLPSDFATMLFLDDDQHAFVPLAASPHFALLPADWSIPRQRSWLGNLADHDEVIIVPDSSTIPLLDYPLRVAAAGQTASLAVAPLVARGQTRGILVLGRFGIRRFTVAEQQRLRNLA</sequence>
<dbReference type="Pfam" id="PF01590">
    <property type="entry name" value="GAF"/>
    <property type="match status" value="1"/>
</dbReference>
<dbReference type="HOGENOM" id="CLU_346450_0_0_0"/>
<dbReference type="EMBL" id="CP001275">
    <property type="protein sequence ID" value="ACM05917.1"/>
    <property type="molecule type" value="Genomic_DNA"/>
</dbReference>
<dbReference type="Proteomes" id="UP000000447">
    <property type="component" value="Chromosome"/>
</dbReference>
<dbReference type="Pfam" id="PF13185">
    <property type="entry name" value="GAF_2"/>
    <property type="match status" value="1"/>
</dbReference>
<dbReference type="RefSeq" id="WP_015922043.1">
    <property type="nucleotide sequence ID" value="NC_011959.1"/>
</dbReference>
<dbReference type="OrthoDB" id="9769359at2"/>
<protein>
    <submittedName>
        <fullName evidence="2">GAF domain protein</fullName>
    </submittedName>
</protein>
<evidence type="ECO:0000313" key="2">
    <source>
        <dbReference type="EMBL" id="ACM05917.1"/>
    </source>
</evidence>
<reference evidence="2 3" key="1">
    <citation type="journal article" date="2009" name="PLoS ONE">
        <title>Complete genome sequence of the aerobic CO-oxidizing thermophile Thermomicrobium roseum.</title>
        <authorList>
            <person name="Wu D."/>
            <person name="Raymond J."/>
            <person name="Wu M."/>
            <person name="Chatterji S."/>
            <person name="Ren Q."/>
            <person name="Graham J.E."/>
            <person name="Bryant D.A."/>
            <person name="Robb F."/>
            <person name="Colman A."/>
            <person name="Tallon L.J."/>
            <person name="Badger J.H."/>
            <person name="Madupu R."/>
            <person name="Ward N.L."/>
            <person name="Eisen J.A."/>
        </authorList>
    </citation>
    <scope>NUCLEOTIDE SEQUENCE [LARGE SCALE GENOMIC DNA]</scope>
    <source>
        <strain evidence="3">ATCC 27502 / DSM 5159 / P-2</strain>
    </source>
</reference>
<feature type="domain" description="GAF" evidence="1">
    <location>
        <begin position="353"/>
        <end position="500"/>
    </location>
</feature>
<dbReference type="AlphaFoldDB" id="B9L0L9"/>